<evidence type="ECO:0000313" key="3">
    <source>
        <dbReference type="Proteomes" id="UP000184225"/>
    </source>
</evidence>
<sequence length="150" mass="17638">MFRFVYMTSKSKKIIGRVDKADFPELNLKDIAIKIDTGAYTSSIHCDDIHEKDGALYCRFLDKEHPDYNHKPLIFKNYNTIKVRSSNGIAQKRYEIKSTIKIFEKVYKISLSLSDRKEMKFPVLIGRKFLNNKFIVDPQLKDISFNLQEH</sequence>
<dbReference type="Proteomes" id="UP000184225">
    <property type="component" value="Unassembled WGS sequence"/>
</dbReference>
<organism evidence="2 3">
    <name type="scientific">Mesonia phycicola</name>
    <dbReference type="NCBI Taxonomy" id="579105"/>
    <lineage>
        <taxon>Bacteria</taxon>
        <taxon>Pseudomonadati</taxon>
        <taxon>Bacteroidota</taxon>
        <taxon>Flavobacteriia</taxon>
        <taxon>Flavobacteriales</taxon>
        <taxon>Flavobacteriaceae</taxon>
        <taxon>Mesonia</taxon>
    </lineage>
</organism>
<dbReference type="PANTHER" id="PTHR38037:SF2">
    <property type="entry name" value="ATP-DEPENDENT ZINC PROTEASE DOMAIN-CONTAINING PROTEIN-RELATED"/>
    <property type="match status" value="1"/>
</dbReference>
<keyword evidence="3" id="KW-1185">Reference proteome</keyword>
<dbReference type="SUPFAM" id="SSF50630">
    <property type="entry name" value="Acid proteases"/>
    <property type="match status" value="1"/>
</dbReference>
<accession>A0A1M6CQR2</accession>
<evidence type="ECO:0000259" key="1">
    <source>
        <dbReference type="Pfam" id="PF05618"/>
    </source>
</evidence>
<dbReference type="AlphaFoldDB" id="A0A1M6CQR2"/>
<reference evidence="2 3" key="1">
    <citation type="submission" date="2016-11" db="EMBL/GenBank/DDBJ databases">
        <authorList>
            <person name="Jaros S."/>
            <person name="Januszkiewicz K."/>
            <person name="Wedrychowicz H."/>
        </authorList>
    </citation>
    <scope>NUCLEOTIDE SEQUENCE [LARGE SCALE GENOMIC DNA]</scope>
    <source>
        <strain evidence="2 3">DSM 21425</strain>
    </source>
</reference>
<protein>
    <submittedName>
        <fullName evidence="2">Uncharacterized conserved protein</fullName>
    </submittedName>
</protein>
<dbReference type="Gene3D" id="2.40.70.10">
    <property type="entry name" value="Acid Proteases"/>
    <property type="match status" value="1"/>
</dbReference>
<feature type="domain" description="Retropepsin-like aspartic endopeptidase" evidence="1">
    <location>
        <begin position="15"/>
        <end position="143"/>
    </location>
</feature>
<dbReference type="Pfam" id="PF05618">
    <property type="entry name" value="Zn_protease"/>
    <property type="match status" value="1"/>
</dbReference>
<name>A0A1M6CQR2_9FLAO</name>
<dbReference type="EMBL" id="FQYY01000003">
    <property type="protein sequence ID" value="SHI63289.1"/>
    <property type="molecule type" value="Genomic_DNA"/>
</dbReference>
<proteinExistence type="predicted"/>
<dbReference type="STRING" id="579105.SAMN04488096_103112"/>
<dbReference type="PANTHER" id="PTHR38037">
    <property type="entry name" value="ZN_PROTEASE DOMAIN-CONTAINING PROTEIN"/>
    <property type="match status" value="1"/>
</dbReference>
<gene>
    <name evidence="2" type="ORF">SAMN04488096_103112</name>
</gene>
<evidence type="ECO:0000313" key="2">
    <source>
        <dbReference type="EMBL" id="SHI63289.1"/>
    </source>
</evidence>
<dbReference type="InterPro" id="IPR008503">
    <property type="entry name" value="Asp_endopeptidase"/>
</dbReference>
<dbReference type="InterPro" id="IPR021109">
    <property type="entry name" value="Peptidase_aspartic_dom_sf"/>
</dbReference>